<proteinExistence type="predicted"/>
<sequence>MHILTHSLAFIVLSLDQLSLIAASSDTNQMPMQWSEDGEPKAESAVANTPKIAIIGAGIAGASSAHHLHEFARLHQPLDITVFEVDDQVGGRIRSAYVFGEPCFDVEVGASAFREDDWCLNEAMQEVGLRRDVHVHPRHNVGVWDGNNFIMSCSDKDKPLNRTLWQSLKWRWRYGLSLTKMHAIIQGIADRFSSFAVSHLLLDLPERLHESLTSQGVSFVTTPFLEGCRVNAKLINEVVRAESRYRHARDLDQVNELSSPLVLRSAPNIAVYGGNQRLPHRMLKIAEAHIHLNTRVT</sequence>
<reference evidence="3 4" key="1">
    <citation type="submission" date="2024-09" db="EMBL/GenBank/DDBJ databases">
        <title>Rethinking Asexuality: The Enigmatic Case of Functional Sexual Genes in Lepraria (Stereocaulaceae).</title>
        <authorList>
            <person name="Doellman M."/>
            <person name="Sun Y."/>
            <person name="Barcenas-Pena A."/>
            <person name="Lumbsch H.T."/>
            <person name="Grewe F."/>
        </authorList>
    </citation>
    <scope>NUCLEOTIDE SEQUENCE [LARGE SCALE GENOMIC DNA]</scope>
    <source>
        <strain evidence="3 4">Mercado 3170</strain>
    </source>
</reference>
<dbReference type="InterPro" id="IPR002937">
    <property type="entry name" value="Amino_oxidase"/>
</dbReference>
<keyword evidence="4" id="KW-1185">Reference proteome</keyword>
<feature type="domain" description="Amine oxidase" evidence="2">
    <location>
        <begin position="59"/>
        <end position="297"/>
    </location>
</feature>
<dbReference type="PANTHER" id="PTHR15944">
    <property type="entry name" value="FARNESYLCYSTEINE LYASE"/>
    <property type="match status" value="1"/>
</dbReference>
<evidence type="ECO:0000313" key="3">
    <source>
        <dbReference type="EMBL" id="KAL2044015.1"/>
    </source>
</evidence>
<feature type="signal peptide" evidence="1">
    <location>
        <begin position="1"/>
        <end position="23"/>
    </location>
</feature>
<comment type="caution">
    <text evidence="3">The sequence shown here is derived from an EMBL/GenBank/DDBJ whole genome shotgun (WGS) entry which is preliminary data.</text>
</comment>
<evidence type="ECO:0000256" key="1">
    <source>
        <dbReference type="SAM" id="SignalP"/>
    </source>
</evidence>
<evidence type="ECO:0000259" key="2">
    <source>
        <dbReference type="Pfam" id="PF01593"/>
    </source>
</evidence>
<gene>
    <name evidence="3" type="ORF">N7G274_003536</name>
</gene>
<dbReference type="SUPFAM" id="SSF51905">
    <property type="entry name" value="FAD/NAD(P)-binding domain"/>
    <property type="match status" value="1"/>
</dbReference>
<feature type="chain" id="PRO_5045404661" description="Amine oxidase domain-containing protein" evidence="1">
    <location>
        <begin position="24"/>
        <end position="297"/>
    </location>
</feature>
<dbReference type="Pfam" id="PF01593">
    <property type="entry name" value="Amino_oxidase"/>
    <property type="match status" value="1"/>
</dbReference>
<protein>
    <recommendedName>
        <fullName evidence="2">Amine oxidase domain-containing protein</fullName>
    </recommendedName>
</protein>
<dbReference type="EMBL" id="JBEFKJ010000010">
    <property type="protein sequence ID" value="KAL2044015.1"/>
    <property type="molecule type" value="Genomic_DNA"/>
</dbReference>
<dbReference type="InterPro" id="IPR036188">
    <property type="entry name" value="FAD/NAD-bd_sf"/>
</dbReference>
<evidence type="ECO:0000313" key="4">
    <source>
        <dbReference type="Proteomes" id="UP001590950"/>
    </source>
</evidence>
<name>A0ABR4AE13_9LECA</name>
<keyword evidence="1" id="KW-0732">Signal</keyword>
<organism evidence="3 4">
    <name type="scientific">Stereocaulon virgatum</name>
    <dbReference type="NCBI Taxonomy" id="373712"/>
    <lineage>
        <taxon>Eukaryota</taxon>
        <taxon>Fungi</taxon>
        <taxon>Dikarya</taxon>
        <taxon>Ascomycota</taxon>
        <taxon>Pezizomycotina</taxon>
        <taxon>Lecanoromycetes</taxon>
        <taxon>OSLEUM clade</taxon>
        <taxon>Lecanoromycetidae</taxon>
        <taxon>Lecanorales</taxon>
        <taxon>Lecanorineae</taxon>
        <taxon>Stereocaulaceae</taxon>
        <taxon>Stereocaulon</taxon>
    </lineage>
</organism>
<dbReference type="InterPro" id="IPR017046">
    <property type="entry name" value="Prenylcysteine_Oxase1"/>
</dbReference>
<accession>A0ABR4AE13</accession>
<dbReference type="PANTHER" id="PTHR15944:SF0">
    <property type="entry name" value="PRENYLCYSTEINE LYASE DOMAIN-CONTAINING PROTEIN"/>
    <property type="match status" value="1"/>
</dbReference>
<dbReference type="Gene3D" id="3.50.50.60">
    <property type="entry name" value="FAD/NAD(P)-binding domain"/>
    <property type="match status" value="1"/>
</dbReference>
<dbReference type="Proteomes" id="UP001590950">
    <property type="component" value="Unassembled WGS sequence"/>
</dbReference>